<dbReference type="SUPFAM" id="SSF53649">
    <property type="entry name" value="Alkaline phosphatase-like"/>
    <property type="match status" value="1"/>
</dbReference>
<keyword evidence="7" id="KW-1185">Reference proteome</keyword>
<dbReference type="RefSeq" id="WP_138088944.1">
    <property type="nucleotide sequence ID" value="NZ_VAUV01000032.1"/>
</dbReference>
<dbReference type="Proteomes" id="UP000306196">
    <property type="component" value="Unassembled WGS sequence"/>
</dbReference>
<evidence type="ECO:0000256" key="2">
    <source>
        <dbReference type="ARBA" id="ARBA00022723"/>
    </source>
</evidence>
<dbReference type="Gene3D" id="3.40.720.10">
    <property type="entry name" value="Alkaline Phosphatase, subunit A"/>
    <property type="match status" value="1"/>
</dbReference>
<dbReference type="AlphaFoldDB" id="A0A5R8K750"/>
<evidence type="ECO:0000259" key="5">
    <source>
        <dbReference type="Pfam" id="PF00884"/>
    </source>
</evidence>
<keyword evidence="2" id="KW-0479">Metal-binding</keyword>
<dbReference type="GO" id="GO:0046872">
    <property type="term" value="F:metal ion binding"/>
    <property type="evidence" value="ECO:0007669"/>
    <property type="project" value="UniProtKB-KW"/>
</dbReference>
<dbReference type="GO" id="GO:0004065">
    <property type="term" value="F:arylsulfatase activity"/>
    <property type="evidence" value="ECO:0007669"/>
    <property type="project" value="TreeGrafter"/>
</dbReference>
<dbReference type="PROSITE" id="PS00523">
    <property type="entry name" value="SULFATASE_1"/>
    <property type="match status" value="1"/>
</dbReference>
<keyword evidence="3" id="KW-0378">Hydrolase</keyword>
<dbReference type="OrthoDB" id="9803751at2"/>
<dbReference type="PANTHER" id="PTHR42693">
    <property type="entry name" value="ARYLSULFATASE FAMILY MEMBER"/>
    <property type="match status" value="1"/>
</dbReference>
<organism evidence="6 7">
    <name type="scientific">Phragmitibacter flavus</name>
    <dbReference type="NCBI Taxonomy" id="2576071"/>
    <lineage>
        <taxon>Bacteria</taxon>
        <taxon>Pseudomonadati</taxon>
        <taxon>Verrucomicrobiota</taxon>
        <taxon>Verrucomicrobiia</taxon>
        <taxon>Verrucomicrobiales</taxon>
        <taxon>Verrucomicrobiaceae</taxon>
        <taxon>Phragmitibacter</taxon>
    </lineage>
</organism>
<dbReference type="Gene3D" id="3.30.1120.10">
    <property type="match status" value="1"/>
</dbReference>
<sequence length="464" mass="51633">MGMVGGVMAADRQRPNVLVVLIDDMGWEDLSCFGNKDAKTPNLDALAAEGLRFESFYVNSPICSPSRTALMTGQYPQRWKMHSYLNDREDNARRGMANWLDVKAPSVARAMKARGYATGHFGKWHLGGQRDVGDAPLIEEYGFDESLTNFEGLGPRLFGVGDSYDGKPLKWHSLRSESLGRGPVVWMDRAKLTEGYGRSALHFMEDATRRGVPFFVNLWPDDVHSPFFPPEGKRGDGSKRALYLGVLESMDAQLGVVLDRVREPPEWRTNTMVVVCSDNGHELGAGQGGVFRGAKATIYEGGVRSPLIVWAPGLMEEKARGSVNRTSVFSSVDLSVSLRRLAGINVEDDGQVLDGEDVLMTLLGKSEESRKAPLFWRRPPDRKTWAPKLKEIQPDLAVREGEWKLLCEYDGSKAQLFQIEDDPGESRDVAGEHPEQVKRLTEMVVAWHLAMPADRGAELAKERK</sequence>
<dbReference type="InterPro" id="IPR050738">
    <property type="entry name" value="Sulfatase"/>
</dbReference>
<dbReference type="Pfam" id="PF00884">
    <property type="entry name" value="Sulfatase"/>
    <property type="match status" value="1"/>
</dbReference>
<evidence type="ECO:0000256" key="3">
    <source>
        <dbReference type="ARBA" id="ARBA00022801"/>
    </source>
</evidence>
<dbReference type="InterPro" id="IPR017850">
    <property type="entry name" value="Alkaline_phosphatase_core_sf"/>
</dbReference>
<comment type="caution">
    <text evidence="6">The sequence shown here is derived from an EMBL/GenBank/DDBJ whole genome shotgun (WGS) entry which is preliminary data.</text>
</comment>
<name>A0A5R8K750_9BACT</name>
<gene>
    <name evidence="6" type="ORF">FEM03_23980</name>
</gene>
<dbReference type="InterPro" id="IPR000917">
    <property type="entry name" value="Sulfatase_N"/>
</dbReference>
<reference evidence="6 7" key="1">
    <citation type="submission" date="2019-05" db="EMBL/GenBank/DDBJ databases">
        <title>Verrucobacter flavum gen. nov., sp. nov. a new member of the family Verrucomicrobiaceae.</title>
        <authorList>
            <person name="Szuroczki S."/>
            <person name="Abbaszade G."/>
            <person name="Szabo A."/>
            <person name="Felfoldi T."/>
            <person name="Schumann P."/>
            <person name="Boka K."/>
            <person name="Keki Z."/>
            <person name="Toumi M."/>
            <person name="Toth E."/>
        </authorList>
    </citation>
    <scope>NUCLEOTIDE SEQUENCE [LARGE SCALE GENOMIC DNA]</scope>
    <source>
        <strain evidence="6 7">MG-N-17</strain>
    </source>
</reference>
<accession>A0A5R8K750</accession>
<dbReference type="PANTHER" id="PTHR42693:SF33">
    <property type="entry name" value="ARYLSULFATASE"/>
    <property type="match status" value="1"/>
</dbReference>
<evidence type="ECO:0000256" key="1">
    <source>
        <dbReference type="ARBA" id="ARBA00008779"/>
    </source>
</evidence>
<proteinExistence type="inferred from homology"/>
<dbReference type="EMBL" id="VAUV01000032">
    <property type="protein sequence ID" value="TLD68188.1"/>
    <property type="molecule type" value="Genomic_DNA"/>
</dbReference>
<keyword evidence="4" id="KW-0106">Calcium</keyword>
<evidence type="ECO:0000313" key="6">
    <source>
        <dbReference type="EMBL" id="TLD68188.1"/>
    </source>
</evidence>
<protein>
    <submittedName>
        <fullName evidence="6">N-acetylgalactosamine-6-sulfatase</fullName>
    </submittedName>
</protein>
<dbReference type="InterPro" id="IPR024607">
    <property type="entry name" value="Sulfatase_CS"/>
</dbReference>
<evidence type="ECO:0000313" key="7">
    <source>
        <dbReference type="Proteomes" id="UP000306196"/>
    </source>
</evidence>
<comment type="similarity">
    <text evidence="1">Belongs to the sulfatase family.</text>
</comment>
<evidence type="ECO:0000256" key="4">
    <source>
        <dbReference type="ARBA" id="ARBA00022837"/>
    </source>
</evidence>
<feature type="domain" description="Sulfatase N-terminal" evidence="5">
    <location>
        <begin position="15"/>
        <end position="343"/>
    </location>
</feature>